<sequence length="246" mass="28196">MRGHMLHPYDPASDETLAQYAEGLDDDYAAWPTWHTGNPLDGDQPTHVEMFTWNDNRAGWIGDKSNFEVARDLIRSAADEGRTDTVVSDEQVYECGGGSSAWDVAQLYVQVFEGGCEPDCHGTRTYTAAFRTAVALAEYVKHDYPVISEDDYCEQRHERFTANLDEVLEDIRLHYPFDSSEDHDSIREFGRELFWELDQWEDAEVDWDDVRDAYDAARREHFLDLGRTFMRNEIPGQLALLEVAGA</sequence>
<dbReference type="RefSeq" id="WP_157848074.1">
    <property type="nucleotide sequence ID" value="NZ_JBEZVI010000002.1"/>
</dbReference>
<dbReference type="Proteomes" id="UP001550853">
    <property type="component" value="Unassembled WGS sequence"/>
</dbReference>
<accession>A0ABV2YTB5</accession>
<keyword evidence="2" id="KW-1185">Reference proteome</keyword>
<protein>
    <submittedName>
        <fullName evidence="1">Uncharacterized protein</fullName>
    </submittedName>
</protein>
<evidence type="ECO:0000313" key="1">
    <source>
        <dbReference type="EMBL" id="MEU3708993.1"/>
    </source>
</evidence>
<proteinExistence type="predicted"/>
<comment type="caution">
    <text evidence="1">The sequence shown here is derived from an EMBL/GenBank/DDBJ whole genome shotgun (WGS) entry which is preliminary data.</text>
</comment>
<dbReference type="EMBL" id="JBEZVI010000002">
    <property type="protein sequence ID" value="MEU3708993.1"/>
    <property type="molecule type" value="Genomic_DNA"/>
</dbReference>
<gene>
    <name evidence="1" type="ORF">AB0E61_02715</name>
</gene>
<evidence type="ECO:0000313" key="2">
    <source>
        <dbReference type="Proteomes" id="UP001550853"/>
    </source>
</evidence>
<organism evidence="1 2">
    <name type="scientific">Streptomyces catenulae</name>
    <dbReference type="NCBI Taxonomy" id="66875"/>
    <lineage>
        <taxon>Bacteria</taxon>
        <taxon>Bacillati</taxon>
        <taxon>Actinomycetota</taxon>
        <taxon>Actinomycetes</taxon>
        <taxon>Kitasatosporales</taxon>
        <taxon>Streptomycetaceae</taxon>
        <taxon>Streptomyces</taxon>
    </lineage>
</organism>
<reference evidence="1 2" key="1">
    <citation type="submission" date="2024-06" db="EMBL/GenBank/DDBJ databases">
        <title>The Natural Products Discovery Center: Release of the First 8490 Sequenced Strains for Exploring Actinobacteria Biosynthetic Diversity.</title>
        <authorList>
            <person name="Kalkreuter E."/>
            <person name="Kautsar S.A."/>
            <person name="Yang D."/>
            <person name="Bader C.D."/>
            <person name="Teijaro C.N."/>
            <person name="Fluegel L."/>
            <person name="Davis C.M."/>
            <person name="Simpson J.R."/>
            <person name="Lauterbach L."/>
            <person name="Steele A.D."/>
            <person name="Gui C."/>
            <person name="Meng S."/>
            <person name="Li G."/>
            <person name="Viehrig K."/>
            <person name="Ye F."/>
            <person name="Su P."/>
            <person name="Kiefer A.F."/>
            <person name="Nichols A."/>
            <person name="Cepeda A.J."/>
            <person name="Yan W."/>
            <person name="Fan B."/>
            <person name="Jiang Y."/>
            <person name="Adhikari A."/>
            <person name="Zheng C.-J."/>
            <person name="Schuster L."/>
            <person name="Cowan T.M."/>
            <person name="Smanski M.J."/>
            <person name="Chevrette M.G."/>
            <person name="De Carvalho L.P.S."/>
            <person name="Shen B."/>
        </authorList>
    </citation>
    <scope>NUCLEOTIDE SEQUENCE [LARGE SCALE GENOMIC DNA]</scope>
    <source>
        <strain evidence="1 2">NPDC033039</strain>
    </source>
</reference>
<name>A0ABV2YTB5_9ACTN</name>